<dbReference type="Gene3D" id="2.60.40.10">
    <property type="entry name" value="Immunoglobulins"/>
    <property type="match status" value="1"/>
</dbReference>
<dbReference type="InterPro" id="IPR007110">
    <property type="entry name" value="Ig-like_dom"/>
</dbReference>
<dbReference type="InterPro" id="IPR003599">
    <property type="entry name" value="Ig_sub"/>
</dbReference>
<proteinExistence type="predicted"/>
<accession>A0A8C6P565</accession>
<keyword evidence="8" id="KW-0675">Receptor</keyword>
<keyword evidence="2" id="KW-1003">Cell membrane</keyword>
<evidence type="ECO:0000259" key="12">
    <source>
        <dbReference type="PROSITE" id="PS50835"/>
    </source>
</evidence>
<name>A0A8C6P565_NOTFU</name>
<evidence type="ECO:0000256" key="10">
    <source>
        <dbReference type="ARBA" id="ARBA00023319"/>
    </source>
</evidence>
<dbReference type="InterPro" id="IPR013106">
    <property type="entry name" value="Ig_V-set"/>
</dbReference>
<evidence type="ECO:0000256" key="3">
    <source>
        <dbReference type="ARBA" id="ARBA00022692"/>
    </source>
</evidence>
<dbReference type="InterPro" id="IPR013783">
    <property type="entry name" value="Ig-like_fold"/>
</dbReference>
<dbReference type="PANTHER" id="PTHR25466">
    <property type="entry name" value="T-LYMPHOCYTE ACTIVATION ANTIGEN"/>
    <property type="match status" value="1"/>
</dbReference>
<protein>
    <recommendedName>
        <fullName evidence="12">Ig-like domain-containing protein</fullName>
    </recommendedName>
</protein>
<evidence type="ECO:0000256" key="6">
    <source>
        <dbReference type="ARBA" id="ARBA00023136"/>
    </source>
</evidence>
<dbReference type="GO" id="GO:0042130">
    <property type="term" value="P:negative regulation of T cell proliferation"/>
    <property type="evidence" value="ECO:0007669"/>
    <property type="project" value="TreeGrafter"/>
</dbReference>
<dbReference type="Ensembl" id="ENSNFUT00015040124.1">
    <property type="protein sequence ID" value="ENSNFUP00015038423.1"/>
    <property type="gene ID" value="ENSNFUG00015018555.1"/>
</dbReference>
<dbReference type="AlphaFoldDB" id="A0A8C6P565"/>
<evidence type="ECO:0000256" key="7">
    <source>
        <dbReference type="ARBA" id="ARBA00023157"/>
    </source>
</evidence>
<keyword evidence="4" id="KW-0732">Signal</keyword>
<evidence type="ECO:0000256" key="11">
    <source>
        <dbReference type="SAM" id="Phobius"/>
    </source>
</evidence>
<evidence type="ECO:0000256" key="8">
    <source>
        <dbReference type="ARBA" id="ARBA00023170"/>
    </source>
</evidence>
<dbReference type="GO" id="GO:0007166">
    <property type="term" value="P:cell surface receptor signaling pathway"/>
    <property type="evidence" value="ECO:0007669"/>
    <property type="project" value="TreeGrafter"/>
</dbReference>
<organism evidence="13 14">
    <name type="scientific">Nothobranchius furzeri</name>
    <name type="common">Turquoise killifish</name>
    <dbReference type="NCBI Taxonomy" id="105023"/>
    <lineage>
        <taxon>Eukaryota</taxon>
        <taxon>Metazoa</taxon>
        <taxon>Chordata</taxon>
        <taxon>Craniata</taxon>
        <taxon>Vertebrata</taxon>
        <taxon>Euteleostomi</taxon>
        <taxon>Actinopterygii</taxon>
        <taxon>Neopterygii</taxon>
        <taxon>Teleostei</taxon>
        <taxon>Neoteleostei</taxon>
        <taxon>Acanthomorphata</taxon>
        <taxon>Ovalentaria</taxon>
        <taxon>Atherinomorphae</taxon>
        <taxon>Cyprinodontiformes</taxon>
        <taxon>Nothobranchiidae</taxon>
        <taxon>Nothobranchius</taxon>
    </lineage>
</organism>
<dbReference type="InterPro" id="IPR051713">
    <property type="entry name" value="T-cell_Activation_Regulation"/>
</dbReference>
<reference evidence="13" key="2">
    <citation type="submission" date="2025-09" db="UniProtKB">
        <authorList>
            <consortium name="Ensembl"/>
        </authorList>
    </citation>
    <scope>IDENTIFICATION</scope>
</reference>
<keyword evidence="9" id="KW-0325">Glycoprotein</keyword>
<dbReference type="GO" id="GO:0071222">
    <property type="term" value="P:cellular response to lipopolysaccharide"/>
    <property type="evidence" value="ECO:0007669"/>
    <property type="project" value="TreeGrafter"/>
</dbReference>
<evidence type="ECO:0000256" key="4">
    <source>
        <dbReference type="ARBA" id="ARBA00022729"/>
    </source>
</evidence>
<dbReference type="Proteomes" id="UP000694548">
    <property type="component" value="Unassembled WGS sequence"/>
</dbReference>
<evidence type="ECO:0000256" key="2">
    <source>
        <dbReference type="ARBA" id="ARBA00022475"/>
    </source>
</evidence>
<dbReference type="PANTHER" id="PTHR25466:SF11">
    <property type="entry name" value="GALECTIN 17-RELATED"/>
    <property type="match status" value="1"/>
</dbReference>
<evidence type="ECO:0000256" key="9">
    <source>
        <dbReference type="ARBA" id="ARBA00023180"/>
    </source>
</evidence>
<sequence length="272" mass="30807">RKTTCKRTRRTLCFFFGGFIYATLPYVAPIQSVTYLVGNEALLPCNCTSMQIATTCSPCHIQWLQFSRTVYETDETGKEWQNAESTGRLSVPRENNLSGNCSLIIRNVSFADATTYTCLIIAPDKRLNNKLTRYHIQSIRLLVTAHTAEQSHRTGEDFVIELYTSESSTVLFQRRNSSLWLNVFTRDGIDDERIVKDPQYARLTLQKVRPSDEGTYKILTADGTVVSIVQLTVREEFQPFANDASSNVASNGKCAAPLMFLLLYQMFLLLIL</sequence>
<keyword evidence="7" id="KW-1015">Disulfide bond</keyword>
<evidence type="ECO:0000313" key="13">
    <source>
        <dbReference type="Ensembl" id="ENSNFUP00015038423.1"/>
    </source>
</evidence>
<dbReference type="GO" id="GO:0006955">
    <property type="term" value="P:immune response"/>
    <property type="evidence" value="ECO:0007669"/>
    <property type="project" value="TreeGrafter"/>
</dbReference>
<feature type="transmembrane region" description="Helical" evidence="11">
    <location>
        <begin position="12"/>
        <end position="37"/>
    </location>
</feature>
<comment type="subcellular location">
    <subcellularLocation>
        <location evidence="1">Cell membrane</location>
        <topology evidence="1">Single-pass type I membrane protein</topology>
    </subcellularLocation>
</comment>
<dbReference type="GO" id="GO:0031295">
    <property type="term" value="P:T cell costimulation"/>
    <property type="evidence" value="ECO:0007669"/>
    <property type="project" value="TreeGrafter"/>
</dbReference>
<evidence type="ECO:0000256" key="1">
    <source>
        <dbReference type="ARBA" id="ARBA00004251"/>
    </source>
</evidence>
<feature type="domain" description="Ig-like" evidence="12">
    <location>
        <begin position="25"/>
        <end position="128"/>
    </location>
</feature>
<reference evidence="13" key="1">
    <citation type="submission" date="2025-08" db="UniProtKB">
        <authorList>
            <consortium name="Ensembl"/>
        </authorList>
    </citation>
    <scope>IDENTIFICATION</scope>
</reference>
<dbReference type="GO" id="GO:0009897">
    <property type="term" value="C:external side of plasma membrane"/>
    <property type="evidence" value="ECO:0007669"/>
    <property type="project" value="TreeGrafter"/>
</dbReference>
<keyword evidence="14" id="KW-1185">Reference proteome</keyword>
<dbReference type="InterPro" id="IPR036179">
    <property type="entry name" value="Ig-like_dom_sf"/>
</dbReference>
<keyword evidence="3 11" id="KW-0812">Transmembrane</keyword>
<dbReference type="GO" id="GO:0042102">
    <property type="term" value="P:positive regulation of T cell proliferation"/>
    <property type="evidence" value="ECO:0007669"/>
    <property type="project" value="TreeGrafter"/>
</dbReference>
<dbReference type="Pfam" id="PF07686">
    <property type="entry name" value="V-set"/>
    <property type="match status" value="1"/>
</dbReference>
<dbReference type="SUPFAM" id="SSF48726">
    <property type="entry name" value="Immunoglobulin"/>
    <property type="match status" value="2"/>
</dbReference>
<keyword evidence="5 11" id="KW-1133">Transmembrane helix</keyword>
<keyword evidence="10" id="KW-0393">Immunoglobulin domain</keyword>
<dbReference type="PROSITE" id="PS50835">
    <property type="entry name" value="IG_LIKE"/>
    <property type="match status" value="1"/>
</dbReference>
<evidence type="ECO:0000313" key="14">
    <source>
        <dbReference type="Proteomes" id="UP000694548"/>
    </source>
</evidence>
<dbReference type="SMART" id="SM00409">
    <property type="entry name" value="IG"/>
    <property type="match status" value="2"/>
</dbReference>
<evidence type="ECO:0000256" key="5">
    <source>
        <dbReference type="ARBA" id="ARBA00022989"/>
    </source>
</evidence>
<keyword evidence="6 11" id="KW-0472">Membrane</keyword>